<proteinExistence type="predicted"/>
<accession>A0A1H9PB17</accession>
<name>A0A1H9PB17_9FIRM</name>
<evidence type="ECO:0000313" key="3">
    <source>
        <dbReference type="Proteomes" id="UP000182471"/>
    </source>
</evidence>
<evidence type="ECO:0000256" key="1">
    <source>
        <dbReference type="SAM" id="MobiDB-lite"/>
    </source>
</evidence>
<dbReference type="AlphaFoldDB" id="A0A1H9PB17"/>
<sequence length="80" mass="9048">MTKIHFINSTQLYIAQNAEVSLKLAGNTAQVTFTAGKNRKCPIKNLSKNEFVDLSTGKVKKRRHSENRFQSPKSVRKSIN</sequence>
<feature type="region of interest" description="Disordered" evidence="1">
    <location>
        <begin position="57"/>
        <end position="80"/>
    </location>
</feature>
<dbReference type="Proteomes" id="UP000182471">
    <property type="component" value="Unassembled WGS sequence"/>
</dbReference>
<gene>
    <name evidence="2" type="ORF">SAMN02910429_00174</name>
</gene>
<organism evidence="2 3">
    <name type="scientific">Lachnobacterium bovis</name>
    <dbReference type="NCBI Taxonomy" id="140626"/>
    <lineage>
        <taxon>Bacteria</taxon>
        <taxon>Bacillati</taxon>
        <taxon>Bacillota</taxon>
        <taxon>Clostridia</taxon>
        <taxon>Lachnospirales</taxon>
        <taxon>Lachnospiraceae</taxon>
        <taxon>Lachnobacterium</taxon>
    </lineage>
</organism>
<reference evidence="3" key="1">
    <citation type="submission" date="2016-10" db="EMBL/GenBank/DDBJ databases">
        <authorList>
            <person name="Varghese N."/>
            <person name="Submissions S."/>
        </authorList>
    </citation>
    <scope>NUCLEOTIDE SEQUENCE [LARGE SCALE GENOMIC DNA]</scope>
    <source>
        <strain evidence="3">S1b</strain>
    </source>
</reference>
<dbReference type="EMBL" id="FOGW01000004">
    <property type="protein sequence ID" value="SER45347.1"/>
    <property type="molecule type" value="Genomic_DNA"/>
</dbReference>
<protein>
    <submittedName>
        <fullName evidence="2">Uncharacterized protein</fullName>
    </submittedName>
</protein>
<evidence type="ECO:0000313" key="2">
    <source>
        <dbReference type="EMBL" id="SER45347.1"/>
    </source>
</evidence>
<keyword evidence="3" id="KW-1185">Reference proteome</keyword>